<name>A0A5C1QK98_9SPIO</name>
<evidence type="ECO:0000256" key="2">
    <source>
        <dbReference type="ARBA" id="ARBA00023015"/>
    </source>
</evidence>
<keyword evidence="8" id="KW-1185">Reference proteome</keyword>
<dbReference type="InterPro" id="IPR039425">
    <property type="entry name" value="RNA_pol_sigma-70-like"/>
</dbReference>
<dbReference type="InterPro" id="IPR036388">
    <property type="entry name" value="WH-like_DNA-bd_sf"/>
</dbReference>
<organism evidence="7 8">
    <name type="scientific">Oceanispirochaeta crateris</name>
    <dbReference type="NCBI Taxonomy" id="2518645"/>
    <lineage>
        <taxon>Bacteria</taxon>
        <taxon>Pseudomonadati</taxon>
        <taxon>Spirochaetota</taxon>
        <taxon>Spirochaetia</taxon>
        <taxon>Spirochaetales</taxon>
        <taxon>Spirochaetaceae</taxon>
        <taxon>Oceanispirochaeta</taxon>
    </lineage>
</organism>
<dbReference type="OrthoDB" id="340239at2"/>
<dbReference type="EMBL" id="CP036150">
    <property type="protein sequence ID" value="QEN08021.1"/>
    <property type="molecule type" value="Genomic_DNA"/>
</dbReference>
<dbReference type="SUPFAM" id="SSF88946">
    <property type="entry name" value="Sigma2 domain of RNA polymerase sigma factors"/>
    <property type="match status" value="1"/>
</dbReference>
<dbReference type="InterPro" id="IPR014284">
    <property type="entry name" value="RNA_pol_sigma-70_dom"/>
</dbReference>
<dbReference type="InterPro" id="IPR013324">
    <property type="entry name" value="RNA_pol_sigma_r3/r4-like"/>
</dbReference>
<comment type="similarity">
    <text evidence="1">Belongs to the sigma-70 factor family. ECF subfamily.</text>
</comment>
<dbReference type="AlphaFoldDB" id="A0A5C1QK98"/>
<dbReference type="GO" id="GO:0003677">
    <property type="term" value="F:DNA binding"/>
    <property type="evidence" value="ECO:0007669"/>
    <property type="project" value="InterPro"/>
</dbReference>
<dbReference type="Gene3D" id="1.10.1740.10">
    <property type="match status" value="1"/>
</dbReference>
<dbReference type="PANTHER" id="PTHR43133:SF46">
    <property type="entry name" value="RNA POLYMERASE SIGMA-70 FACTOR ECF SUBFAMILY"/>
    <property type="match status" value="1"/>
</dbReference>
<dbReference type="KEGG" id="ock:EXM22_08495"/>
<dbReference type="Pfam" id="PF04542">
    <property type="entry name" value="Sigma70_r2"/>
    <property type="match status" value="1"/>
</dbReference>
<dbReference type="InterPro" id="IPR013249">
    <property type="entry name" value="RNA_pol_sigma70_r4_t2"/>
</dbReference>
<dbReference type="GO" id="GO:0006352">
    <property type="term" value="P:DNA-templated transcription initiation"/>
    <property type="evidence" value="ECO:0007669"/>
    <property type="project" value="InterPro"/>
</dbReference>
<gene>
    <name evidence="7" type="ORF">EXM22_08495</name>
</gene>
<protein>
    <submittedName>
        <fullName evidence="7">RNA polymerase sigma factor</fullName>
    </submittedName>
</protein>
<dbReference type="SUPFAM" id="SSF88659">
    <property type="entry name" value="Sigma3 and sigma4 domains of RNA polymerase sigma factors"/>
    <property type="match status" value="1"/>
</dbReference>
<dbReference type="CDD" id="cd06171">
    <property type="entry name" value="Sigma70_r4"/>
    <property type="match status" value="1"/>
</dbReference>
<dbReference type="Proteomes" id="UP000324209">
    <property type="component" value="Chromosome"/>
</dbReference>
<reference evidence="7 8" key="1">
    <citation type="submission" date="2019-02" db="EMBL/GenBank/DDBJ databases">
        <title>Complete Genome Sequence and Methylome Analysis of free living Spirochaetas.</title>
        <authorList>
            <person name="Fomenkov A."/>
            <person name="Dubinina G."/>
            <person name="Leshcheva N."/>
            <person name="Mikheeva N."/>
            <person name="Grabovich M."/>
            <person name="Vincze T."/>
            <person name="Roberts R.J."/>
        </authorList>
    </citation>
    <scope>NUCLEOTIDE SEQUENCE [LARGE SCALE GENOMIC DNA]</scope>
    <source>
        <strain evidence="7 8">K2</strain>
    </source>
</reference>
<feature type="domain" description="RNA polymerase sigma-70 region 2" evidence="5">
    <location>
        <begin position="10"/>
        <end position="76"/>
    </location>
</feature>
<evidence type="ECO:0000313" key="7">
    <source>
        <dbReference type="EMBL" id="QEN08021.1"/>
    </source>
</evidence>
<dbReference type="PANTHER" id="PTHR43133">
    <property type="entry name" value="RNA POLYMERASE ECF-TYPE SIGMA FACTO"/>
    <property type="match status" value="1"/>
</dbReference>
<feature type="domain" description="RNA polymerase sigma factor 70 region 4 type 2" evidence="6">
    <location>
        <begin position="108"/>
        <end position="159"/>
    </location>
</feature>
<keyword evidence="4" id="KW-0804">Transcription</keyword>
<accession>A0A5C1QK98</accession>
<dbReference type="GO" id="GO:0016987">
    <property type="term" value="F:sigma factor activity"/>
    <property type="evidence" value="ECO:0007669"/>
    <property type="project" value="UniProtKB-KW"/>
</dbReference>
<evidence type="ECO:0000313" key="8">
    <source>
        <dbReference type="Proteomes" id="UP000324209"/>
    </source>
</evidence>
<keyword evidence="3" id="KW-0731">Sigma factor</keyword>
<dbReference type="Pfam" id="PF08281">
    <property type="entry name" value="Sigma70_r4_2"/>
    <property type="match status" value="1"/>
</dbReference>
<proteinExistence type="inferred from homology"/>
<keyword evidence="2" id="KW-0805">Transcription regulation</keyword>
<evidence type="ECO:0000256" key="1">
    <source>
        <dbReference type="ARBA" id="ARBA00010641"/>
    </source>
</evidence>
<dbReference type="InterPro" id="IPR007627">
    <property type="entry name" value="RNA_pol_sigma70_r2"/>
</dbReference>
<dbReference type="NCBIfam" id="TIGR02937">
    <property type="entry name" value="sigma70-ECF"/>
    <property type="match status" value="1"/>
</dbReference>
<dbReference type="Gene3D" id="1.10.10.10">
    <property type="entry name" value="Winged helix-like DNA-binding domain superfamily/Winged helix DNA-binding domain"/>
    <property type="match status" value="1"/>
</dbReference>
<evidence type="ECO:0000259" key="6">
    <source>
        <dbReference type="Pfam" id="PF08281"/>
    </source>
</evidence>
<evidence type="ECO:0000256" key="3">
    <source>
        <dbReference type="ARBA" id="ARBA00023082"/>
    </source>
</evidence>
<sequence>MVSDDFELAYKDFYPVLIRVAYRITGSTEVSEDLCQEAFVRYYERMDKIPPGEQAKYWMIRVVKNLAYNHEKRKGRERNAYQKHYHEPKPEVINQGEKGLMEDESKKLIQEALMKLPYKMRVVLTLKEYANLNYKQIGEILKISEGNVKIRVFRARQKLSEILDKGEVYVP</sequence>
<evidence type="ECO:0000256" key="4">
    <source>
        <dbReference type="ARBA" id="ARBA00023163"/>
    </source>
</evidence>
<dbReference type="InterPro" id="IPR013325">
    <property type="entry name" value="RNA_pol_sigma_r2"/>
</dbReference>
<evidence type="ECO:0000259" key="5">
    <source>
        <dbReference type="Pfam" id="PF04542"/>
    </source>
</evidence>